<feature type="non-terminal residue" evidence="2">
    <location>
        <position position="1"/>
    </location>
</feature>
<gene>
    <name evidence="2" type="ORF">S01H1_64363</name>
</gene>
<name>X0YYH6_9ZZZZ</name>
<proteinExistence type="predicted"/>
<evidence type="ECO:0000313" key="2">
    <source>
        <dbReference type="EMBL" id="GAG41561.1"/>
    </source>
</evidence>
<dbReference type="NCBIfam" id="NF038353">
    <property type="entry name" value="FxLYD_dom"/>
    <property type="match status" value="1"/>
</dbReference>
<evidence type="ECO:0000256" key="1">
    <source>
        <dbReference type="SAM" id="MobiDB-lite"/>
    </source>
</evidence>
<dbReference type="AlphaFoldDB" id="X0YYH6"/>
<dbReference type="EMBL" id="BARS01042418">
    <property type="protein sequence ID" value="GAG41561.1"/>
    <property type="molecule type" value="Genomic_DNA"/>
</dbReference>
<dbReference type="InterPro" id="IPR047676">
    <property type="entry name" value="FxLYD_dom"/>
</dbReference>
<comment type="caution">
    <text evidence="2">The sequence shown here is derived from an EMBL/GenBank/DDBJ whole genome shotgun (WGS) entry which is preliminary data.</text>
</comment>
<reference evidence="2" key="1">
    <citation type="journal article" date="2014" name="Front. Microbiol.">
        <title>High frequency of phylogenetically diverse reductive dehalogenase-homologous genes in deep subseafloor sedimentary metagenomes.</title>
        <authorList>
            <person name="Kawai M."/>
            <person name="Futagami T."/>
            <person name="Toyoda A."/>
            <person name="Takaki Y."/>
            <person name="Nishi S."/>
            <person name="Hori S."/>
            <person name="Arai W."/>
            <person name="Tsubouchi T."/>
            <person name="Morono Y."/>
            <person name="Uchiyama I."/>
            <person name="Ito T."/>
            <person name="Fujiyama A."/>
            <person name="Inagaki F."/>
            <person name="Takami H."/>
        </authorList>
    </citation>
    <scope>NUCLEOTIDE SEQUENCE</scope>
    <source>
        <strain evidence="2">Expedition CK06-06</strain>
    </source>
</reference>
<feature type="compositionally biased region" description="Basic and acidic residues" evidence="1">
    <location>
        <begin position="130"/>
        <end position="145"/>
    </location>
</feature>
<sequence>FANGKIVEEWLAADMLTALMQLGVLGSIKRVEGPPRPPQLELLGHRGRRFEEADGYHYLIEGQVKNLSDLTLERVEVVVTMYEENDRLLSSERSFLASEMLQPGEVSRFAVHAARVGQASRRYEIRFEQSGHMVEARDSSRREQTGARGPPTEQR</sequence>
<organism evidence="2">
    <name type="scientific">marine sediment metagenome</name>
    <dbReference type="NCBI Taxonomy" id="412755"/>
    <lineage>
        <taxon>unclassified sequences</taxon>
        <taxon>metagenomes</taxon>
        <taxon>ecological metagenomes</taxon>
    </lineage>
</organism>
<accession>X0YYH6</accession>
<protein>
    <submittedName>
        <fullName evidence="2">Uncharacterized protein</fullName>
    </submittedName>
</protein>
<feature type="region of interest" description="Disordered" evidence="1">
    <location>
        <begin position="130"/>
        <end position="155"/>
    </location>
</feature>